<accession>A0ACB8DIG0</accession>
<protein>
    <submittedName>
        <fullName evidence="1">Uncharacterized protein</fullName>
    </submittedName>
</protein>
<dbReference type="Proteomes" id="UP000821865">
    <property type="component" value="Chromosome 11"/>
</dbReference>
<reference evidence="1" key="1">
    <citation type="submission" date="2020-05" db="EMBL/GenBank/DDBJ databases">
        <title>Large-scale comparative analyses of tick genomes elucidate their genetic diversity and vector capacities.</title>
        <authorList>
            <person name="Jia N."/>
            <person name="Wang J."/>
            <person name="Shi W."/>
            <person name="Du L."/>
            <person name="Sun Y."/>
            <person name="Zhan W."/>
            <person name="Jiang J."/>
            <person name="Wang Q."/>
            <person name="Zhang B."/>
            <person name="Ji P."/>
            <person name="Sakyi L.B."/>
            <person name="Cui X."/>
            <person name="Yuan T."/>
            <person name="Jiang B."/>
            <person name="Yang W."/>
            <person name="Lam T.T.-Y."/>
            <person name="Chang Q."/>
            <person name="Ding S."/>
            <person name="Wang X."/>
            <person name="Zhu J."/>
            <person name="Ruan X."/>
            <person name="Zhao L."/>
            <person name="Wei J."/>
            <person name="Que T."/>
            <person name="Du C."/>
            <person name="Cheng J."/>
            <person name="Dai P."/>
            <person name="Han X."/>
            <person name="Huang E."/>
            <person name="Gao Y."/>
            <person name="Liu J."/>
            <person name="Shao H."/>
            <person name="Ye R."/>
            <person name="Li L."/>
            <person name="Wei W."/>
            <person name="Wang X."/>
            <person name="Wang C."/>
            <person name="Yang T."/>
            <person name="Huo Q."/>
            <person name="Li W."/>
            <person name="Guo W."/>
            <person name="Chen H."/>
            <person name="Zhou L."/>
            <person name="Ni X."/>
            <person name="Tian J."/>
            <person name="Zhou Y."/>
            <person name="Sheng Y."/>
            <person name="Liu T."/>
            <person name="Pan Y."/>
            <person name="Xia L."/>
            <person name="Li J."/>
            <person name="Zhao F."/>
            <person name="Cao W."/>
        </authorList>
    </citation>
    <scope>NUCLEOTIDE SEQUENCE</scope>
    <source>
        <strain evidence="1">Dsil-2018</strain>
    </source>
</reference>
<evidence type="ECO:0000313" key="2">
    <source>
        <dbReference type="Proteomes" id="UP000821865"/>
    </source>
</evidence>
<evidence type="ECO:0000313" key="1">
    <source>
        <dbReference type="EMBL" id="KAH7970392.1"/>
    </source>
</evidence>
<gene>
    <name evidence="1" type="ORF">HPB49_005861</name>
</gene>
<organism evidence="1 2">
    <name type="scientific">Dermacentor silvarum</name>
    <name type="common">Tick</name>
    <dbReference type="NCBI Taxonomy" id="543639"/>
    <lineage>
        <taxon>Eukaryota</taxon>
        <taxon>Metazoa</taxon>
        <taxon>Ecdysozoa</taxon>
        <taxon>Arthropoda</taxon>
        <taxon>Chelicerata</taxon>
        <taxon>Arachnida</taxon>
        <taxon>Acari</taxon>
        <taxon>Parasitiformes</taxon>
        <taxon>Ixodida</taxon>
        <taxon>Ixodoidea</taxon>
        <taxon>Ixodidae</taxon>
        <taxon>Rhipicephalinae</taxon>
        <taxon>Dermacentor</taxon>
    </lineage>
</organism>
<comment type="caution">
    <text evidence="1">The sequence shown here is derived from an EMBL/GenBank/DDBJ whole genome shotgun (WGS) entry which is preliminary data.</text>
</comment>
<proteinExistence type="predicted"/>
<name>A0ACB8DIG0_DERSI</name>
<sequence>MTNKCKILYARLLQRSTSAVMTFEGPHVPFYVNVDVRSPAADPTESQSSTADPAGRQDTDRTSALIQTTHNVTTAEHTTLIETTSNSSRNVSSAECPIKRRVETVEGSWNRPRHR</sequence>
<keyword evidence="2" id="KW-1185">Reference proteome</keyword>
<dbReference type="EMBL" id="CM023480">
    <property type="protein sequence ID" value="KAH7970392.1"/>
    <property type="molecule type" value="Genomic_DNA"/>
</dbReference>